<keyword evidence="1" id="KW-1133">Transmembrane helix</keyword>
<feature type="transmembrane region" description="Helical" evidence="1">
    <location>
        <begin position="6"/>
        <end position="26"/>
    </location>
</feature>
<reference evidence="2" key="1">
    <citation type="submission" date="2020-10" db="EMBL/GenBank/DDBJ databases">
        <authorList>
            <person name="Han B."/>
            <person name="Lu T."/>
            <person name="Zhao Q."/>
            <person name="Huang X."/>
            <person name="Zhao Y."/>
        </authorList>
    </citation>
    <scope>NUCLEOTIDE SEQUENCE</scope>
</reference>
<dbReference type="EMBL" id="CAJGYO010000007">
    <property type="protein sequence ID" value="CAD6246911.1"/>
    <property type="molecule type" value="Genomic_DNA"/>
</dbReference>
<keyword evidence="1" id="KW-0812">Transmembrane</keyword>
<dbReference type="AlphaFoldDB" id="A0A811PHP2"/>
<evidence type="ECO:0000313" key="2">
    <source>
        <dbReference type="EMBL" id="CAD6246911.1"/>
    </source>
</evidence>
<keyword evidence="1" id="KW-0472">Membrane</keyword>
<evidence type="ECO:0000313" key="3">
    <source>
        <dbReference type="Proteomes" id="UP000604825"/>
    </source>
</evidence>
<protein>
    <submittedName>
        <fullName evidence="2">Uncharacterized protein</fullName>
    </submittedName>
</protein>
<proteinExistence type="predicted"/>
<accession>A0A811PHP2</accession>
<feature type="transmembrane region" description="Helical" evidence="1">
    <location>
        <begin position="33"/>
        <end position="53"/>
    </location>
</feature>
<dbReference type="Proteomes" id="UP000604825">
    <property type="component" value="Unassembled WGS sequence"/>
</dbReference>
<dbReference type="OrthoDB" id="689631at2759"/>
<feature type="transmembrane region" description="Helical" evidence="1">
    <location>
        <begin position="73"/>
        <end position="94"/>
    </location>
</feature>
<organism evidence="2 3">
    <name type="scientific">Miscanthus lutarioriparius</name>
    <dbReference type="NCBI Taxonomy" id="422564"/>
    <lineage>
        <taxon>Eukaryota</taxon>
        <taxon>Viridiplantae</taxon>
        <taxon>Streptophyta</taxon>
        <taxon>Embryophyta</taxon>
        <taxon>Tracheophyta</taxon>
        <taxon>Spermatophyta</taxon>
        <taxon>Magnoliopsida</taxon>
        <taxon>Liliopsida</taxon>
        <taxon>Poales</taxon>
        <taxon>Poaceae</taxon>
        <taxon>PACMAD clade</taxon>
        <taxon>Panicoideae</taxon>
        <taxon>Andropogonodae</taxon>
        <taxon>Andropogoneae</taxon>
        <taxon>Saccharinae</taxon>
        <taxon>Miscanthus</taxon>
    </lineage>
</organism>
<comment type="caution">
    <text evidence="2">The sequence shown here is derived from an EMBL/GenBank/DDBJ whole genome shotgun (WGS) entry which is preliminary data.</text>
</comment>
<evidence type="ECO:0000256" key="1">
    <source>
        <dbReference type="SAM" id="Phobius"/>
    </source>
</evidence>
<name>A0A811PHP2_9POAL</name>
<gene>
    <name evidence="2" type="ORF">NCGR_LOCUS31144</name>
</gene>
<sequence length="124" mass="12385">MSTPGSRAMTIGLTVMLVSVCVGMHVGAGGFGLLLCFMGVLVGASLVAAGVSMNDGPARIVPVVPGGARALAVFVRRNTAAVGLVMASCAVMAVSGEEDQVLCFATFSLLLLAVSLINMGARGE</sequence>
<keyword evidence="3" id="KW-1185">Reference proteome</keyword>
<feature type="transmembrane region" description="Helical" evidence="1">
    <location>
        <begin position="101"/>
        <end position="121"/>
    </location>
</feature>